<dbReference type="EMBL" id="AACS02000012">
    <property type="protein sequence ID" value="EAU86602.2"/>
    <property type="molecule type" value="Genomic_DNA"/>
</dbReference>
<name>A8NP33_COPC7</name>
<evidence type="ECO:0000313" key="3">
    <source>
        <dbReference type="Proteomes" id="UP000001861"/>
    </source>
</evidence>
<dbReference type="VEuPathDB" id="FungiDB:CC1G_07798"/>
<evidence type="ECO:0000313" key="2">
    <source>
        <dbReference type="EMBL" id="EAU86602.2"/>
    </source>
</evidence>
<dbReference type="AlphaFoldDB" id="A8NP33"/>
<dbReference type="RefSeq" id="XP_001835255.2">
    <property type="nucleotide sequence ID" value="XM_001835203.2"/>
</dbReference>
<proteinExistence type="predicted"/>
<dbReference type="KEGG" id="cci:CC1G_07798"/>
<feature type="region of interest" description="Disordered" evidence="1">
    <location>
        <begin position="182"/>
        <end position="214"/>
    </location>
</feature>
<keyword evidence="3" id="KW-1185">Reference proteome</keyword>
<feature type="compositionally biased region" description="Acidic residues" evidence="1">
    <location>
        <begin position="191"/>
        <end position="212"/>
    </location>
</feature>
<comment type="caution">
    <text evidence="2">The sequence shown here is derived from an EMBL/GenBank/DDBJ whole genome shotgun (WGS) entry which is preliminary data.</text>
</comment>
<dbReference type="Proteomes" id="UP000001861">
    <property type="component" value="Unassembled WGS sequence"/>
</dbReference>
<protein>
    <submittedName>
        <fullName evidence="2">Uncharacterized protein</fullName>
    </submittedName>
</protein>
<sequence>MLGMLGRYQKEEHNACLKPKDLSTSTDRRATASLLGLVLLATLSKAEDVTLFQPALPAPTETPVLENLGTFLGVEPVDPTTTETLVDPNNPMTVTCRISGLPLNSFRADATQHEYAIETLTLTDGGYRVSERNCTDAEDGNISCVHKIVQSVPDQPLTTLYDVTYGGPKSAWHTIENVETYDIPRATSSAGEDDDDDDEDDDKSNDDDDDDSGASGKILGFVALAVGVAPGLLAGVALL</sequence>
<accession>A8NP33</accession>
<dbReference type="GeneID" id="6011784"/>
<gene>
    <name evidence="2" type="ORF">CC1G_07798</name>
</gene>
<evidence type="ECO:0000256" key="1">
    <source>
        <dbReference type="SAM" id="MobiDB-lite"/>
    </source>
</evidence>
<reference evidence="2 3" key="1">
    <citation type="journal article" date="2010" name="Proc. Natl. Acad. Sci. U.S.A.">
        <title>Insights into evolution of multicellular fungi from the assembled chromosomes of the mushroom Coprinopsis cinerea (Coprinus cinereus).</title>
        <authorList>
            <person name="Stajich J.E."/>
            <person name="Wilke S.K."/>
            <person name="Ahren D."/>
            <person name="Au C.H."/>
            <person name="Birren B.W."/>
            <person name="Borodovsky M."/>
            <person name="Burns C."/>
            <person name="Canback B."/>
            <person name="Casselton L.A."/>
            <person name="Cheng C.K."/>
            <person name="Deng J."/>
            <person name="Dietrich F.S."/>
            <person name="Fargo D.C."/>
            <person name="Farman M.L."/>
            <person name="Gathman A.C."/>
            <person name="Goldberg J."/>
            <person name="Guigo R."/>
            <person name="Hoegger P.J."/>
            <person name="Hooker J.B."/>
            <person name="Huggins A."/>
            <person name="James T.Y."/>
            <person name="Kamada T."/>
            <person name="Kilaru S."/>
            <person name="Kodira C."/>
            <person name="Kues U."/>
            <person name="Kupfer D."/>
            <person name="Kwan H.S."/>
            <person name="Lomsadze A."/>
            <person name="Li W."/>
            <person name="Lilly W.W."/>
            <person name="Ma L.J."/>
            <person name="Mackey A.J."/>
            <person name="Manning G."/>
            <person name="Martin F."/>
            <person name="Muraguchi H."/>
            <person name="Natvig D.O."/>
            <person name="Palmerini H."/>
            <person name="Ramesh M.A."/>
            <person name="Rehmeyer C.J."/>
            <person name="Roe B.A."/>
            <person name="Shenoy N."/>
            <person name="Stanke M."/>
            <person name="Ter-Hovhannisyan V."/>
            <person name="Tunlid A."/>
            <person name="Velagapudi R."/>
            <person name="Vision T.J."/>
            <person name="Zeng Q."/>
            <person name="Zolan M.E."/>
            <person name="Pukkila P.J."/>
        </authorList>
    </citation>
    <scope>NUCLEOTIDE SEQUENCE [LARGE SCALE GENOMIC DNA]</scope>
    <source>
        <strain evidence="3">Okayama-7 / 130 / ATCC MYA-4618 / FGSC 9003</strain>
    </source>
</reference>
<dbReference type="InParanoid" id="A8NP33"/>
<dbReference type="HOGENOM" id="CLU_1161062_0_0_1"/>
<organism evidence="2 3">
    <name type="scientific">Coprinopsis cinerea (strain Okayama-7 / 130 / ATCC MYA-4618 / FGSC 9003)</name>
    <name type="common">Inky cap fungus</name>
    <name type="synonym">Hormographiella aspergillata</name>
    <dbReference type="NCBI Taxonomy" id="240176"/>
    <lineage>
        <taxon>Eukaryota</taxon>
        <taxon>Fungi</taxon>
        <taxon>Dikarya</taxon>
        <taxon>Basidiomycota</taxon>
        <taxon>Agaricomycotina</taxon>
        <taxon>Agaricomycetes</taxon>
        <taxon>Agaricomycetidae</taxon>
        <taxon>Agaricales</taxon>
        <taxon>Agaricineae</taxon>
        <taxon>Psathyrellaceae</taxon>
        <taxon>Coprinopsis</taxon>
    </lineage>
</organism>